<evidence type="ECO:0008006" key="8">
    <source>
        <dbReference type="Google" id="ProtNLM"/>
    </source>
</evidence>
<dbReference type="EMBL" id="UINC01116951">
    <property type="protein sequence ID" value="SVC89043.1"/>
    <property type="molecule type" value="Genomic_DNA"/>
</dbReference>
<dbReference type="InterPro" id="IPR005495">
    <property type="entry name" value="LptG/LptF_permease"/>
</dbReference>
<feature type="transmembrane region" description="Helical" evidence="6">
    <location>
        <begin position="111"/>
        <end position="134"/>
    </location>
</feature>
<feature type="transmembrane region" description="Helical" evidence="6">
    <location>
        <begin position="24"/>
        <end position="45"/>
    </location>
</feature>
<evidence type="ECO:0000256" key="3">
    <source>
        <dbReference type="ARBA" id="ARBA00022692"/>
    </source>
</evidence>
<dbReference type="GO" id="GO:0015920">
    <property type="term" value="P:lipopolysaccharide transport"/>
    <property type="evidence" value="ECO:0007669"/>
    <property type="project" value="TreeGrafter"/>
</dbReference>
<keyword evidence="5 6" id="KW-0472">Membrane</keyword>
<evidence type="ECO:0000256" key="5">
    <source>
        <dbReference type="ARBA" id="ARBA00023136"/>
    </source>
</evidence>
<dbReference type="PANTHER" id="PTHR33529">
    <property type="entry name" value="SLR0882 PROTEIN-RELATED"/>
    <property type="match status" value="1"/>
</dbReference>
<organism evidence="7">
    <name type="scientific">marine metagenome</name>
    <dbReference type="NCBI Taxonomy" id="408172"/>
    <lineage>
        <taxon>unclassified sequences</taxon>
        <taxon>metagenomes</taxon>
        <taxon>ecological metagenomes</taxon>
    </lineage>
</organism>
<feature type="non-terminal residue" evidence="7">
    <location>
        <position position="280"/>
    </location>
</feature>
<evidence type="ECO:0000256" key="4">
    <source>
        <dbReference type="ARBA" id="ARBA00022989"/>
    </source>
</evidence>
<evidence type="ECO:0000256" key="6">
    <source>
        <dbReference type="SAM" id="Phobius"/>
    </source>
</evidence>
<name>A0A382QU66_9ZZZZ</name>
<keyword evidence="4 6" id="KW-1133">Transmembrane helix</keyword>
<evidence type="ECO:0000256" key="1">
    <source>
        <dbReference type="ARBA" id="ARBA00004651"/>
    </source>
</evidence>
<reference evidence="7" key="1">
    <citation type="submission" date="2018-05" db="EMBL/GenBank/DDBJ databases">
        <authorList>
            <person name="Lanie J.A."/>
            <person name="Ng W.-L."/>
            <person name="Kazmierczak K.M."/>
            <person name="Andrzejewski T.M."/>
            <person name="Davidsen T.M."/>
            <person name="Wayne K.J."/>
            <person name="Tettelin H."/>
            <person name="Glass J.I."/>
            <person name="Rusch D."/>
            <person name="Podicherti R."/>
            <person name="Tsui H.-C.T."/>
            <person name="Winkler M.E."/>
        </authorList>
    </citation>
    <scope>NUCLEOTIDE SEQUENCE</scope>
</reference>
<evidence type="ECO:0000313" key="7">
    <source>
        <dbReference type="EMBL" id="SVC89043.1"/>
    </source>
</evidence>
<sequence length="280" mass="31880">MQKKLLSIFKYQNSRIARYIRRNLVTLFFAIIFIIGLVLFGNQFVLTVKESVEEGIPIQTLMPLVSFNMIRDTSLILSLSLFLAVILTISQLYKNSEAVVMNSLGLSDKHFIVFIQPLVLLSFVIIFFLTIYAVPWANQQKNIMEEETNNASEFSFITEGEFEVFKQGDIVFYASESKSLDTIGEQNMEEIFIYAIDDGNPVIVLALEAKKYIDSESDSIYLRLKDGVRYQGIPGNENINILNFDLYDLEIVSGELQKSMAIYTKTEGKSTHDLIKEGGR</sequence>
<keyword evidence="3 6" id="KW-0812">Transmembrane</keyword>
<accession>A0A382QU66</accession>
<evidence type="ECO:0000256" key="2">
    <source>
        <dbReference type="ARBA" id="ARBA00022475"/>
    </source>
</evidence>
<dbReference type="PANTHER" id="PTHR33529:SF7">
    <property type="entry name" value="LIPOPOLYSACCHARIDE EXPORT SYSTEM PERMEASE PROTEIN LPTF"/>
    <property type="match status" value="1"/>
</dbReference>
<feature type="transmembrane region" description="Helical" evidence="6">
    <location>
        <begin position="73"/>
        <end position="90"/>
    </location>
</feature>
<keyword evidence="2" id="KW-1003">Cell membrane</keyword>
<protein>
    <recommendedName>
        <fullName evidence="8">Permease YjgP/YjgQ family protein</fullName>
    </recommendedName>
</protein>
<proteinExistence type="predicted"/>
<gene>
    <name evidence="7" type="ORF">METZ01_LOCUS341897</name>
</gene>
<dbReference type="Pfam" id="PF03739">
    <property type="entry name" value="LptF_LptG"/>
    <property type="match status" value="1"/>
</dbReference>
<comment type="subcellular location">
    <subcellularLocation>
        <location evidence="1">Cell membrane</location>
        <topology evidence="1">Multi-pass membrane protein</topology>
    </subcellularLocation>
</comment>
<dbReference type="GO" id="GO:0043190">
    <property type="term" value="C:ATP-binding cassette (ABC) transporter complex"/>
    <property type="evidence" value="ECO:0007669"/>
    <property type="project" value="TreeGrafter"/>
</dbReference>
<dbReference type="AlphaFoldDB" id="A0A382QU66"/>